<dbReference type="GO" id="GO:0004499">
    <property type="term" value="F:N,N-dimethylaniline monooxygenase activity"/>
    <property type="evidence" value="ECO:0007669"/>
    <property type="project" value="InterPro"/>
</dbReference>
<evidence type="ECO:0000256" key="3">
    <source>
        <dbReference type="ARBA" id="ARBA00022827"/>
    </source>
</evidence>
<name>A0A2J6RJW1_HYAVF</name>
<evidence type="ECO:0000313" key="7">
    <source>
        <dbReference type="Proteomes" id="UP000235786"/>
    </source>
</evidence>
<dbReference type="SUPFAM" id="SSF51905">
    <property type="entry name" value="FAD/NAD(P)-binding domain"/>
    <property type="match status" value="1"/>
</dbReference>
<evidence type="ECO:0000256" key="1">
    <source>
        <dbReference type="ARBA" id="ARBA00009183"/>
    </source>
</evidence>
<keyword evidence="3" id="KW-0274">FAD</keyword>
<dbReference type="EMBL" id="KZ613947">
    <property type="protein sequence ID" value="PMD38815.1"/>
    <property type="molecule type" value="Genomic_DNA"/>
</dbReference>
<dbReference type="PRINTS" id="PR00370">
    <property type="entry name" value="FMOXYGENASE"/>
</dbReference>
<accession>A0A2J6RJW1</accession>
<keyword evidence="7" id="KW-1185">Reference proteome</keyword>
<dbReference type="GO" id="GO:0050660">
    <property type="term" value="F:flavin adenine dinucleotide binding"/>
    <property type="evidence" value="ECO:0007669"/>
    <property type="project" value="InterPro"/>
</dbReference>
<gene>
    <name evidence="6" type="ORF">L207DRAFT_567175</name>
</gene>
<keyword evidence="2" id="KW-0285">Flavoprotein</keyword>
<dbReference type="PANTHER" id="PTHR23023">
    <property type="entry name" value="DIMETHYLANILINE MONOOXYGENASE"/>
    <property type="match status" value="1"/>
</dbReference>
<dbReference type="InterPro" id="IPR020946">
    <property type="entry name" value="Flavin_mOase-like"/>
</dbReference>
<dbReference type="InterPro" id="IPR000960">
    <property type="entry name" value="Flavin_mOase"/>
</dbReference>
<dbReference type="AlphaFoldDB" id="A0A2J6RJW1"/>
<evidence type="ECO:0000313" key="6">
    <source>
        <dbReference type="EMBL" id="PMD38815.1"/>
    </source>
</evidence>
<dbReference type="Gene3D" id="3.50.50.60">
    <property type="entry name" value="FAD/NAD(P)-binding domain"/>
    <property type="match status" value="1"/>
</dbReference>
<evidence type="ECO:0000256" key="2">
    <source>
        <dbReference type="ARBA" id="ARBA00022630"/>
    </source>
</evidence>
<reference evidence="6 7" key="1">
    <citation type="submission" date="2016-04" db="EMBL/GenBank/DDBJ databases">
        <title>A degradative enzymes factory behind the ericoid mycorrhizal symbiosis.</title>
        <authorList>
            <consortium name="DOE Joint Genome Institute"/>
            <person name="Martino E."/>
            <person name="Morin E."/>
            <person name="Grelet G."/>
            <person name="Kuo A."/>
            <person name="Kohler A."/>
            <person name="Daghino S."/>
            <person name="Barry K."/>
            <person name="Choi C."/>
            <person name="Cichocki N."/>
            <person name="Clum A."/>
            <person name="Copeland A."/>
            <person name="Hainaut M."/>
            <person name="Haridas S."/>
            <person name="Labutti K."/>
            <person name="Lindquist E."/>
            <person name="Lipzen A."/>
            <person name="Khouja H.-R."/>
            <person name="Murat C."/>
            <person name="Ohm R."/>
            <person name="Olson A."/>
            <person name="Spatafora J."/>
            <person name="Veneault-Fourrey C."/>
            <person name="Henrissat B."/>
            <person name="Grigoriev I."/>
            <person name="Martin F."/>
            <person name="Perotto S."/>
        </authorList>
    </citation>
    <scope>NUCLEOTIDE SEQUENCE [LARGE SCALE GENOMIC DNA]</scope>
    <source>
        <strain evidence="6 7">F</strain>
    </source>
</reference>
<organism evidence="6 7">
    <name type="scientific">Hyaloscypha variabilis (strain UAMH 11265 / GT02V1 / F)</name>
    <name type="common">Meliniomyces variabilis</name>
    <dbReference type="NCBI Taxonomy" id="1149755"/>
    <lineage>
        <taxon>Eukaryota</taxon>
        <taxon>Fungi</taxon>
        <taxon>Dikarya</taxon>
        <taxon>Ascomycota</taxon>
        <taxon>Pezizomycotina</taxon>
        <taxon>Leotiomycetes</taxon>
        <taxon>Helotiales</taxon>
        <taxon>Hyaloscyphaceae</taxon>
        <taxon>Hyaloscypha</taxon>
        <taxon>Hyaloscypha variabilis</taxon>
    </lineage>
</organism>
<protein>
    <submittedName>
        <fullName evidence="6">FAD/NAD(P)-binding domain-containing protein</fullName>
    </submittedName>
</protein>
<keyword evidence="4" id="KW-0521">NADP</keyword>
<dbReference type="GO" id="GO:0050661">
    <property type="term" value="F:NADP binding"/>
    <property type="evidence" value="ECO:0007669"/>
    <property type="project" value="InterPro"/>
</dbReference>
<dbReference type="InterPro" id="IPR036188">
    <property type="entry name" value="FAD/NAD-bd_sf"/>
</dbReference>
<dbReference type="OrthoDB" id="2915840at2759"/>
<evidence type="ECO:0000256" key="4">
    <source>
        <dbReference type="ARBA" id="ARBA00022857"/>
    </source>
</evidence>
<proteinExistence type="inferred from homology"/>
<comment type="similarity">
    <text evidence="1">Belongs to the FMO family.</text>
</comment>
<evidence type="ECO:0000256" key="5">
    <source>
        <dbReference type="ARBA" id="ARBA00023002"/>
    </source>
</evidence>
<dbReference type="Pfam" id="PF00743">
    <property type="entry name" value="FMO-like"/>
    <property type="match status" value="1"/>
</dbReference>
<dbReference type="Proteomes" id="UP000235786">
    <property type="component" value="Unassembled WGS sequence"/>
</dbReference>
<keyword evidence="5" id="KW-0560">Oxidoreductase</keyword>
<sequence length="522" mass="58088">MPPKTRSSEVPTLSDVIIIGAGWYGLSATKTFLAVNSSATIRIIDNGDTIGGVWSKSRVYPRLVLNQPTPHMEYSDLSMSEVAGGLEDYSDIPGDLVTKYIETYAEKKDLLKLCQFNTHVVSIERKPDLGPWRIITRPADNPDGSVEGFQCTKLIVATGHKTVPNMPSDLDLTSFSGTVFHAKELGKRHDEIANDESIKSVTVVGGNKSAFEIAANFGLARKKVIRSSVLENRFQEAPRVIQEAESGQDEAAVRQLIEEGDGIKISHTHISSMNGRTLHLANNEAIAADAVIFGTGWKHPYPLMFSPSLSPDLGIPSPPSSQSLPYREHWSALDTAAEQEILTQYPILAHPPQNLNLHLKPAAQCARFFRFMVPPTLAAQNDHTIIFLGNLHAQSTPLFSEICALWAVAYLEDLFPANSPINDLLKDRAAMEREAARSNAWARKRHLSLAVVPMVTFEMREVIDLLLRDLGVEPERHRMKMKGFGWWGWKGWCREWFTGYSPVHYRGVLEQFLEAVERGKGK</sequence>
<dbReference type="InterPro" id="IPR050346">
    <property type="entry name" value="FMO-like"/>
</dbReference>